<reference evidence="1 2" key="1">
    <citation type="journal article" date="2015" name="Nat. Commun.">
        <title>Outbred genome sequencing and CRISPR/Cas9 gene editing in butterflies.</title>
        <authorList>
            <person name="Li X."/>
            <person name="Fan D."/>
            <person name="Zhang W."/>
            <person name="Liu G."/>
            <person name="Zhang L."/>
            <person name="Zhao L."/>
            <person name="Fang X."/>
            <person name="Chen L."/>
            <person name="Dong Y."/>
            <person name="Chen Y."/>
            <person name="Ding Y."/>
            <person name="Zhao R."/>
            <person name="Feng M."/>
            <person name="Zhu Y."/>
            <person name="Feng Y."/>
            <person name="Jiang X."/>
            <person name="Zhu D."/>
            <person name="Xiang H."/>
            <person name="Feng X."/>
            <person name="Li S."/>
            <person name="Wang J."/>
            <person name="Zhang G."/>
            <person name="Kronforst M.R."/>
            <person name="Wang W."/>
        </authorList>
    </citation>
    <scope>NUCLEOTIDE SEQUENCE [LARGE SCALE GENOMIC DNA]</scope>
    <source>
        <strain evidence="1">Ya'a_city_454_Px</strain>
        <tissue evidence="1">Whole body</tissue>
    </source>
</reference>
<proteinExistence type="predicted"/>
<dbReference type="EMBL" id="KQ459053">
    <property type="protein sequence ID" value="KPJ04032.1"/>
    <property type="molecule type" value="Genomic_DNA"/>
</dbReference>
<evidence type="ECO:0000313" key="2">
    <source>
        <dbReference type="Proteomes" id="UP000053268"/>
    </source>
</evidence>
<protein>
    <submittedName>
        <fullName evidence="1">Uncharacterized protein</fullName>
    </submittedName>
</protein>
<dbReference type="Proteomes" id="UP000053268">
    <property type="component" value="Unassembled WGS sequence"/>
</dbReference>
<dbReference type="AlphaFoldDB" id="A0A194QEX8"/>
<name>A0A194QEX8_PAPXU</name>
<accession>A0A194QEX8</accession>
<evidence type="ECO:0000313" key="1">
    <source>
        <dbReference type="EMBL" id="KPJ04032.1"/>
    </source>
</evidence>
<gene>
    <name evidence="1" type="ORF">RR46_07791</name>
</gene>
<sequence length="90" mass="10025">MYYYADATLSSLCAYALRARGPLASSTMLYQSVSGIAVQVSEGTYTLDRLLDKKWTRVATPQDGRVRRAGCDPNIAIASTLCCVEYKYWE</sequence>
<organism evidence="1 2">
    <name type="scientific">Papilio xuthus</name>
    <name type="common">Asian swallowtail butterfly</name>
    <dbReference type="NCBI Taxonomy" id="66420"/>
    <lineage>
        <taxon>Eukaryota</taxon>
        <taxon>Metazoa</taxon>
        <taxon>Ecdysozoa</taxon>
        <taxon>Arthropoda</taxon>
        <taxon>Hexapoda</taxon>
        <taxon>Insecta</taxon>
        <taxon>Pterygota</taxon>
        <taxon>Neoptera</taxon>
        <taxon>Endopterygota</taxon>
        <taxon>Lepidoptera</taxon>
        <taxon>Glossata</taxon>
        <taxon>Ditrysia</taxon>
        <taxon>Papilionoidea</taxon>
        <taxon>Papilionidae</taxon>
        <taxon>Papilioninae</taxon>
        <taxon>Papilio</taxon>
    </lineage>
</organism>
<keyword evidence="2" id="KW-1185">Reference proteome</keyword>